<dbReference type="STRING" id="418985.A0A1V9XE76"/>
<protein>
    <recommendedName>
        <fullName evidence="3">DNA polymerase epsilon subunit 3</fullName>
    </recommendedName>
</protein>
<dbReference type="GO" id="GO:0031507">
    <property type="term" value="P:heterochromatin formation"/>
    <property type="evidence" value="ECO:0007669"/>
    <property type="project" value="TreeGrafter"/>
</dbReference>
<dbReference type="InParanoid" id="A0A1V9XE76"/>
<dbReference type="PANTHER" id="PTHR46172">
    <property type="entry name" value="DNA POLYMERASE EPSILON SUBUNIT 3"/>
    <property type="match status" value="1"/>
</dbReference>
<dbReference type="FunCoup" id="A0A1V9XE76">
    <property type="interactions" value="535"/>
</dbReference>
<reference evidence="6 7" key="1">
    <citation type="journal article" date="2017" name="Gigascience">
        <title>Draft genome of the honey bee ectoparasitic mite, Tropilaelaps mercedesae, is shaped by the parasitic life history.</title>
        <authorList>
            <person name="Dong X."/>
            <person name="Armstrong S.D."/>
            <person name="Xia D."/>
            <person name="Makepeace B.L."/>
            <person name="Darby A.C."/>
            <person name="Kadowaki T."/>
        </authorList>
    </citation>
    <scope>NUCLEOTIDE SEQUENCE [LARGE SCALE GENOMIC DNA]</scope>
    <source>
        <strain evidence="6">Wuxi-XJTLU</strain>
    </source>
</reference>
<dbReference type="GO" id="GO:0006974">
    <property type="term" value="P:DNA damage response"/>
    <property type="evidence" value="ECO:0007669"/>
    <property type="project" value="TreeGrafter"/>
</dbReference>
<dbReference type="GO" id="GO:0008623">
    <property type="term" value="C:CHRAC"/>
    <property type="evidence" value="ECO:0007669"/>
    <property type="project" value="TreeGrafter"/>
</dbReference>
<keyword evidence="2" id="KW-0539">Nucleus</keyword>
<dbReference type="SUPFAM" id="SSF47113">
    <property type="entry name" value="Histone-fold"/>
    <property type="match status" value="1"/>
</dbReference>
<comment type="caution">
    <text evidence="6">The sequence shown here is derived from an EMBL/GenBank/DDBJ whole genome shotgun (WGS) entry which is preliminary data.</text>
</comment>
<proteinExistence type="predicted"/>
<dbReference type="AlphaFoldDB" id="A0A1V9XE76"/>
<evidence type="ECO:0000313" key="7">
    <source>
        <dbReference type="Proteomes" id="UP000192247"/>
    </source>
</evidence>
<comment type="subcellular location">
    <subcellularLocation>
        <location evidence="1">Nucleus</location>
    </subcellularLocation>
</comment>
<dbReference type="GO" id="GO:0008622">
    <property type="term" value="C:epsilon DNA polymerase complex"/>
    <property type="evidence" value="ECO:0007669"/>
    <property type="project" value="TreeGrafter"/>
</dbReference>
<dbReference type="Proteomes" id="UP000192247">
    <property type="component" value="Unassembled WGS sequence"/>
</dbReference>
<organism evidence="6 7">
    <name type="scientific">Tropilaelaps mercedesae</name>
    <dbReference type="NCBI Taxonomy" id="418985"/>
    <lineage>
        <taxon>Eukaryota</taxon>
        <taxon>Metazoa</taxon>
        <taxon>Ecdysozoa</taxon>
        <taxon>Arthropoda</taxon>
        <taxon>Chelicerata</taxon>
        <taxon>Arachnida</taxon>
        <taxon>Acari</taxon>
        <taxon>Parasitiformes</taxon>
        <taxon>Mesostigmata</taxon>
        <taxon>Gamasina</taxon>
        <taxon>Dermanyssoidea</taxon>
        <taxon>Laelapidae</taxon>
        <taxon>Tropilaelaps</taxon>
    </lineage>
</organism>
<dbReference type="GO" id="GO:0046982">
    <property type="term" value="F:protein heterodimerization activity"/>
    <property type="evidence" value="ECO:0007669"/>
    <property type="project" value="InterPro"/>
</dbReference>
<feature type="region of interest" description="Disordered" evidence="4">
    <location>
        <begin position="92"/>
        <end position="151"/>
    </location>
</feature>
<gene>
    <name evidence="6" type="ORF">BIW11_10748</name>
</gene>
<keyword evidence="7" id="KW-1185">Reference proteome</keyword>
<dbReference type="InterPro" id="IPR009072">
    <property type="entry name" value="Histone-fold"/>
</dbReference>
<dbReference type="GO" id="GO:0006272">
    <property type="term" value="P:leading strand elongation"/>
    <property type="evidence" value="ECO:0007669"/>
    <property type="project" value="TreeGrafter"/>
</dbReference>
<evidence type="ECO:0000259" key="5">
    <source>
        <dbReference type="Pfam" id="PF00808"/>
    </source>
</evidence>
<dbReference type="InterPro" id="IPR051377">
    <property type="entry name" value="DNA_Pol-Epsilon_Subunit"/>
</dbReference>
<dbReference type="OrthoDB" id="1707486at2759"/>
<evidence type="ECO:0000256" key="4">
    <source>
        <dbReference type="SAM" id="MobiDB-lite"/>
    </source>
</evidence>
<evidence type="ECO:0000256" key="3">
    <source>
        <dbReference type="ARBA" id="ARBA00039793"/>
    </source>
</evidence>
<accession>A0A1V9XE76</accession>
<dbReference type="InterPro" id="IPR003958">
    <property type="entry name" value="CBFA_NFYB_domain"/>
</dbReference>
<dbReference type="Pfam" id="PF00808">
    <property type="entry name" value="CBFD_NFYB_HMF"/>
    <property type="match status" value="1"/>
</dbReference>
<dbReference type="EMBL" id="MNPL01013387">
    <property type="protein sequence ID" value="OQR71834.1"/>
    <property type="molecule type" value="Genomic_DNA"/>
</dbReference>
<dbReference type="GO" id="GO:0016301">
    <property type="term" value="F:kinase activity"/>
    <property type="evidence" value="ECO:0007669"/>
    <property type="project" value="UniProtKB-KW"/>
</dbReference>
<sequence length="151" mass="16444">MAERPEDFNLPVSVVARLLKESLPENVSVSKEARAALAKAASIFVLYSTSLSNNFANKNKRKMVSGQDVMAAMEDMELGAFKPQLEEALEAFRRDKSAKKDKKKAKDGSAKNNEGDVAGDAKLQDGNNDVEMAGDACSDQETADHEDDQTF</sequence>
<keyword evidence="6" id="KW-0808">Transferase</keyword>
<dbReference type="PANTHER" id="PTHR46172:SF1">
    <property type="entry name" value="DNA POLYMERASE EPSILON SUBUNIT 3"/>
    <property type="match status" value="1"/>
</dbReference>
<dbReference type="Gene3D" id="1.10.20.10">
    <property type="entry name" value="Histone, subunit A"/>
    <property type="match status" value="1"/>
</dbReference>
<dbReference type="CDD" id="cd22928">
    <property type="entry name" value="HFD_POLE3_DPB4"/>
    <property type="match status" value="1"/>
</dbReference>
<keyword evidence="6" id="KW-0418">Kinase</keyword>
<name>A0A1V9XE76_9ACAR</name>
<dbReference type="GO" id="GO:0031490">
    <property type="term" value="F:chromatin DNA binding"/>
    <property type="evidence" value="ECO:0007669"/>
    <property type="project" value="TreeGrafter"/>
</dbReference>
<evidence type="ECO:0000256" key="1">
    <source>
        <dbReference type="ARBA" id="ARBA00004123"/>
    </source>
</evidence>
<evidence type="ECO:0000313" key="6">
    <source>
        <dbReference type="EMBL" id="OQR71834.1"/>
    </source>
</evidence>
<evidence type="ECO:0000256" key="2">
    <source>
        <dbReference type="ARBA" id="ARBA00023242"/>
    </source>
</evidence>
<feature type="domain" description="Transcription factor CBF/NF-Y/archaeal histone" evidence="5">
    <location>
        <begin position="9"/>
        <end position="73"/>
    </location>
</feature>